<accession>H6N6Q7</accession>
<dbReference type="HOGENOM" id="CLU_119971_0_0_14"/>
<feature type="transmembrane region" description="Helical" evidence="1">
    <location>
        <begin position="6"/>
        <end position="29"/>
    </location>
</feature>
<sequence length="198" mass="21790">MASSLVKAGIAVAGVGSMGVGGLAISNYIKSMNNTVKSALLTQGYKLTSSLPTSEQNIAWAKVTNTYKLEKNQDLKIKEGEVTESDIRNWCKNHMEVQSNDSVLKKASKWCVVYYSFKDKLNEEKLAMETDEKALDGKYSSLGDLTEKVNAVTPVSGTGNENGRKLKKWCETMVYSSYKDNSEYQVFKGHCTKSAVQG</sequence>
<dbReference type="EMBL" id="CP003199">
    <property type="protein sequence ID" value="AEW45329.1"/>
    <property type="molecule type" value="Genomic_DNA"/>
</dbReference>
<dbReference type="OrthoDB" id="9826344at2"/>
<evidence type="ECO:0000313" key="3">
    <source>
        <dbReference type="Proteomes" id="UP000009135"/>
    </source>
</evidence>
<organism evidence="2 3">
    <name type="scientific">Mycoplasma haemocanis (strain Illinois)</name>
    <dbReference type="NCBI Taxonomy" id="1111676"/>
    <lineage>
        <taxon>Bacteria</taxon>
        <taxon>Bacillati</taxon>
        <taxon>Mycoplasmatota</taxon>
        <taxon>Mollicutes</taxon>
        <taxon>Mycoplasmataceae</taxon>
        <taxon>Mycoplasma</taxon>
    </lineage>
</organism>
<name>H6N6Q7_MYCHN</name>
<dbReference type="STRING" id="1111676.MHC_02315"/>
<dbReference type="Proteomes" id="UP000009135">
    <property type="component" value="Chromosome"/>
</dbReference>
<dbReference type="KEGG" id="mhe:MHC_02315"/>
<dbReference type="AlphaFoldDB" id="H6N6Q7"/>
<evidence type="ECO:0000256" key="1">
    <source>
        <dbReference type="SAM" id="Phobius"/>
    </source>
</evidence>
<protein>
    <submittedName>
        <fullName evidence="2">Uncharacterized protein</fullName>
    </submittedName>
</protein>
<proteinExistence type="predicted"/>
<keyword evidence="3" id="KW-1185">Reference proteome</keyword>
<keyword evidence="1" id="KW-0472">Membrane</keyword>
<reference evidence="2 3" key="1">
    <citation type="journal article" date="2012" name="J. Bacteriol.">
        <title>Complete genome sequence of Mycoplasma haemocanis strain Illinois.</title>
        <authorList>
            <person name="do Nascimento N.C."/>
            <person name="Guimaraes A.M."/>
            <person name="Santos A.P."/>
            <person name="Sanmiguel P.J."/>
            <person name="Messick J.B."/>
        </authorList>
    </citation>
    <scope>NUCLEOTIDE SEQUENCE [LARGE SCALE GENOMIC DNA]</scope>
    <source>
        <strain evidence="2 3">Illinois</strain>
    </source>
</reference>
<keyword evidence="1" id="KW-1133">Transmembrane helix</keyword>
<evidence type="ECO:0000313" key="2">
    <source>
        <dbReference type="EMBL" id="AEW45329.1"/>
    </source>
</evidence>
<gene>
    <name evidence="2" type="ordered locus">MHC_02315</name>
</gene>
<keyword evidence="1" id="KW-0812">Transmembrane</keyword>